<evidence type="ECO:0000256" key="4">
    <source>
        <dbReference type="ARBA" id="ARBA00022692"/>
    </source>
</evidence>
<dbReference type="SUPFAM" id="SSF103088">
    <property type="entry name" value="OmpA-like"/>
    <property type="match status" value="1"/>
</dbReference>
<dbReference type="AlphaFoldDB" id="A0A2K8KRE5"/>
<dbReference type="InterPro" id="IPR025713">
    <property type="entry name" value="MotB-like_N_dom"/>
</dbReference>
<keyword evidence="10" id="KW-0966">Cell projection</keyword>
<dbReference type="InterPro" id="IPR050330">
    <property type="entry name" value="Bact_OuterMem_StrucFunc"/>
</dbReference>
<keyword evidence="4 8" id="KW-0812">Transmembrane</keyword>
<dbReference type="InterPro" id="IPR006665">
    <property type="entry name" value="OmpA-like"/>
</dbReference>
<dbReference type="PROSITE" id="PS51123">
    <property type="entry name" value="OMPA_2"/>
    <property type="match status" value="1"/>
</dbReference>
<gene>
    <name evidence="10" type="primary">motB</name>
    <name evidence="10" type="ORF">REIFOR_02159</name>
</gene>
<evidence type="ECO:0000259" key="9">
    <source>
        <dbReference type="PROSITE" id="PS51123"/>
    </source>
</evidence>
<dbReference type="PANTHER" id="PTHR30329:SF21">
    <property type="entry name" value="LIPOPROTEIN YIAD-RELATED"/>
    <property type="match status" value="1"/>
</dbReference>
<dbReference type="GO" id="GO:0005886">
    <property type="term" value="C:plasma membrane"/>
    <property type="evidence" value="ECO:0007669"/>
    <property type="project" value="UniProtKB-SubCell"/>
</dbReference>
<evidence type="ECO:0000256" key="1">
    <source>
        <dbReference type="ARBA" id="ARBA00004162"/>
    </source>
</evidence>
<keyword evidence="6 7" id="KW-0472">Membrane</keyword>
<evidence type="ECO:0000256" key="2">
    <source>
        <dbReference type="ARBA" id="ARBA00008914"/>
    </source>
</evidence>
<evidence type="ECO:0000313" key="11">
    <source>
        <dbReference type="Proteomes" id="UP000229757"/>
    </source>
</evidence>
<evidence type="ECO:0000256" key="5">
    <source>
        <dbReference type="ARBA" id="ARBA00022989"/>
    </source>
</evidence>
<dbReference type="Proteomes" id="UP000229757">
    <property type="component" value="Chromosome"/>
</dbReference>
<dbReference type="OrthoDB" id="9815217at2"/>
<reference evidence="10 11" key="1">
    <citation type="journal article" date="2017" name="Environ. Microbiol.">
        <title>Genomic and physiological analyses of 'Reinekea forsetii' reveal a versatile opportunistic lifestyle during spring algae blooms.</title>
        <authorList>
            <person name="Avci B."/>
            <person name="Hahnke R.L."/>
            <person name="Chafee M."/>
            <person name="Fischer T."/>
            <person name="Gruber-Vodicka H."/>
            <person name="Tegetmeyer H.E."/>
            <person name="Harder J."/>
            <person name="Fuchs B.M."/>
            <person name="Amann R.I."/>
            <person name="Teeling H."/>
        </authorList>
    </citation>
    <scope>NUCLEOTIDE SEQUENCE [LARGE SCALE GENOMIC DNA]</scope>
    <source>
        <strain evidence="10 11">Hel1_31_D35</strain>
    </source>
</reference>
<dbReference type="Pfam" id="PF00691">
    <property type="entry name" value="OmpA"/>
    <property type="match status" value="1"/>
</dbReference>
<organism evidence="10 11">
    <name type="scientific">Reinekea forsetii</name>
    <dbReference type="NCBI Taxonomy" id="1336806"/>
    <lineage>
        <taxon>Bacteria</taxon>
        <taxon>Pseudomonadati</taxon>
        <taxon>Pseudomonadota</taxon>
        <taxon>Gammaproteobacteria</taxon>
        <taxon>Oceanospirillales</taxon>
        <taxon>Saccharospirillaceae</taxon>
        <taxon>Reinekea</taxon>
    </lineage>
</organism>
<keyword evidence="11" id="KW-1185">Reference proteome</keyword>
<evidence type="ECO:0000256" key="3">
    <source>
        <dbReference type="ARBA" id="ARBA00022475"/>
    </source>
</evidence>
<dbReference type="InterPro" id="IPR036737">
    <property type="entry name" value="OmpA-like_sf"/>
</dbReference>
<comment type="subcellular location">
    <subcellularLocation>
        <location evidence="1">Cell membrane</location>
        <topology evidence="1">Single-pass membrane protein</topology>
    </subcellularLocation>
</comment>
<evidence type="ECO:0000256" key="8">
    <source>
        <dbReference type="SAM" id="Phobius"/>
    </source>
</evidence>
<proteinExistence type="inferred from homology"/>
<protein>
    <submittedName>
        <fullName evidence="10">Flagellar motor rotation protein MotB</fullName>
    </submittedName>
</protein>
<keyword evidence="5 8" id="KW-1133">Transmembrane helix</keyword>
<feature type="domain" description="OmpA-like" evidence="9">
    <location>
        <begin position="135"/>
        <end position="257"/>
    </location>
</feature>
<dbReference type="Gene3D" id="3.30.1330.60">
    <property type="entry name" value="OmpA-like domain"/>
    <property type="match status" value="1"/>
</dbReference>
<sequence length="257" mass="27886">MNRLKRQRFVSSSSKEHRWILSYADFLTLLFAFFVFLFSISSLEQAKFKQVSASLTQVFDVQPTPIDSAALATPDQGPDFFSPLSPSQLNAAADVAPDGAERLQQQAALLDIQQQLKQQFAPLIEQQLFSVSGSEAWMEIQIADSITFSPGSAKITNNAEAMLYEVGKILAELHLPVAVEGYSLRQESSTSLGSWQLSAQRAINVLSYLQRAGIQGQRLSATAFGHYQASHAGARPQQGTLSILVAGFGASVRSAGS</sequence>
<feature type="transmembrane region" description="Helical" evidence="8">
    <location>
        <begin position="20"/>
        <end position="40"/>
    </location>
</feature>
<keyword evidence="10" id="KW-0969">Cilium</keyword>
<evidence type="ECO:0000256" key="6">
    <source>
        <dbReference type="ARBA" id="ARBA00023136"/>
    </source>
</evidence>
<dbReference type="RefSeq" id="WP_100257565.1">
    <property type="nucleotide sequence ID" value="NZ_CP011797.1"/>
</dbReference>
<dbReference type="EMBL" id="CP011797">
    <property type="protein sequence ID" value="ATX77293.1"/>
    <property type="molecule type" value="Genomic_DNA"/>
</dbReference>
<dbReference type="Pfam" id="PF13677">
    <property type="entry name" value="MotB_plug"/>
    <property type="match status" value="1"/>
</dbReference>
<dbReference type="PANTHER" id="PTHR30329">
    <property type="entry name" value="STATOR ELEMENT OF FLAGELLAR MOTOR COMPLEX"/>
    <property type="match status" value="1"/>
</dbReference>
<evidence type="ECO:0000256" key="7">
    <source>
        <dbReference type="PROSITE-ProRule" id="PRU00473"/>
    </source>
</evidence>
<keyword evidence="10" id="KW-0282">Flagellum</keyword>
<accession>A0A2K8KRE5</accession>
<evidence type="ECO:0000313" key="10">
    <source>
        <dbReference type="EMBL" id="ATX77293.1"/>
    </source>
</evidence>
<comment type="similarity">
    <text evidence="2">Belongs to the MotB family.</text>
</comment>
<keyword evidence="3" id="KW-1003">Cell membrane</keyword>
<dbReference type="KEGG" id="rfo:REIFOR_02159"/>
<name>A0A2K8KRE5_9GAMM</name>